<keyword evidence="10" id="KW-1185">Reference proteome</keyword>
<dbReference type="Gene3D" id="3.30.420.10">
    <property type="entry name" value="Ribonuclease H-like superfamily/Ribonuclease H"/>
    <property type="match status" value="1"/>
</dbReference>
<evidence type="ECO:0000256" key="7">
    <source>
        <dbReference type="ARBA" id="ARBA00022801"/>
    </source>
</evidence>
<evidence type="ECO:0000259" key="8">
    <source>
        <dbReference type="PROSITE" id="PS50879"/>
    </source>
</evidence>
<evidence type="ECO:0000256" key="2">
    <source>
        <dbReference type="ARBA" id="ARBA00005300"/>
    </source>
</evidence>
<dbReference type="EMBL" id="LN609528">
    <property type="protein sequence ID" value="CEF62914.1"/>
    <property type="molecule type" value="Genomic_DNA"/>
</dbReference>
<dbReference type="PROSITE" id="PS50879">
    <property type="entry name" value="RNASE_H_1"/>
    <property type="match status" value="1"/>
</dbReference>
<dbReference type="SUPFAM" id="SSF53098">
    <property type="entry name" value="Ribonuclease H-like"/>
    <property type="match status" value="1"/>
</dbReference>
<protein>
    <recommendedName>
        <fullName evidence="3">ribonuclease H</fullName>
        <ecNumber evidence="3">3.1.26.4</ecNumber>
    </recommendedName>
</protein>
<reference evidence="10" key="1">
    <citation type="submission" date="2014-09" db="EMBL/GenBank/DDBJ databases">
        <authorList>
            <person name="Martin A.A."/>
        </authorList>
    </citation>
    <scope>NUCLEOTIDE SEQUENCE</scope>
    <source>
        <strain evidence="10">ED321</strain>
    </source>
</reference>
<comment type="similarity">
    <text evidence="2">Belongs to the RNase H family.</text>
</comment>
<keyword evidence="5" id="KW-0479">Metal-binding</keyword>
<evidence type="ECO:0000256" key="4">
    <source>
        <dbReference type="ARBA" id="ARBA00022722"/>
    </source>
</evidence>
<evidence type="ECO:0000256" key="3">
    <source>
        <dbReference type="ARBA" id="ARBA00012180"/>
    </source>
</evidence>
<evidence type="ECO:0000256" key="5">
    <source>
        <dbReference type="ARBA" id="ARBA00022723"/>
    </source>
</evidence>
<dbReference type="STRING" id="34506.A0A090L5Y0"/>
<dbReference type="CTD" id="36375279"/>
<evidence type="ECO:0000313" key="11">
    <source>
        <dbReference type="WBParaSite" id="SRAE_1000118100.1"/>
    </source>
</evidence>
<evidence type="ECO:0000256" key="6">
    <source>
        <dbReference type="ARBA" id="ARBA00022759"/>
    </source>
</evidence>
<dbReference type="GO" id="GO:0046872">
    <property type="term" value="F:metal ion binding"/>
    <property type="evidence" value="ECO:0007669"/>
    <property type="project" value="UniProtKB-KW"/>
</dbReference>
<dbReference type="GO" id="GO:0043137">
    <property type="term" value="P:DNA replication, removal of RNA primer"/>
    <property type="evidence" value="ECO:0007669"/>
    <property type="project" value="TreeGrafter"/>
</dbReference>
<dbReference type="InterPro" id="IPR012337">
    <property type="entry name" value="RNaseH-like_sf"/>
</dbReference>
<evidence type="ECO:0000313" key="10">
    <source>
        <dbReference type="Proteomes" id="UP000035682"/>
    </source>
</evidence>
<reference evidence="9" key="2">
    <citation type="submission" date="2014-09" db="EMBL/GenBank/DDBJ databases">
        <authorList>
            <person name="Aslett A.Martin."/>
        </authorList>
    </citation>
    <scope>NUCLEOTIDE SEQUENCE</scope>
    <source>
        <strain evidence="9">ED321 Heterogonic</strain>
    </source>
</reference>
<evidence type="ECO:0000256" key="1">
    <source>
        <dbReference type="ARBA" id="ARBA00000077"/>
    </source>
</evidence>
<name>A0A090L5Y0_STRRB</name>
<dbReference type="OrthoDB" id="90239at2759"/>
<keyword evidence="4" id="KW-0540">Nuclease</keyword>
<dbReference type="PANTHER" id="PTHR10642:SF26">
    <property type="entry name" value="RIBONUCLEASE H1"/>
    <property type="match status" value="1"/>
</dbReference>
<keyword evidence="7" id="KW-0378">Hydrolase</keyword>
<sequence>MKIIMGYRRRRPKNVFTWWGNKCVVYTDGSCINNGRYNASAGIGVYWGENNRFNVGERYHGKQTSQAAELGAAIRALEIANERNFNGVILFTDSNYVYKSMTSWIYKWQINGWKDVNGRPLSNEELFQELYDLVQITNADIRKVSAHSNIEGNEEADALARFGAEQSDDDDDDDYYY</sequence>
<dbReference type="GeneID" id="36375279"/>
<gene>
    <name evidence="9 11 12" type="ORF">SRAE_1000118100</name>
</gene>
<dbReference type="EC" id="3.1.26.4" evidence="3"/>
<keyword evidence="6" id="KW-0255">Endonuclease</keyword>
<dbReference type="GO" id="GO:0004523">
    <property type="term" value="F:RNA-DNA hybrid ribonuclease activity"/>
    <property type="evidence" value="ECO:0007669"/>
    <property type="project" value="UniProtKB-EC"/>
</dbReference>
<dbReference type="InterPro" id="IPR050092">
    <property type="entry name" value="RNase_H"/>
</dbReference>
<dbReference type="Proteomes" id="UP000035682">
    <property type="component" value="Unplaced"/>
</dbReference>
<dbReference type="AlphaFoldDB" id="A0A090L5Y0"/>
<feature type="domain" description="RNase H type-1" evidence="8">
    <location>
        <begin position="19"/>
        <end position="165"/>
    </location>
</feature>
<dbReference type="CDD" id="cd09280">
    <property type="entry name" value="RNase_HI_eukaryote_like"/>
    <property type="match status" value="1"/>
</dbReference>
<dbReference type="InterPro" id="IPR036397">
    <property type="entry name" value="RNaseH_sf"/>
</dbReference>
<organism evidence="9">
    <name type="scientific">Strongyloides ratti</name>
    <name type="common">Parasitic roundworm</name>
    <dbReference type="NCBI Taxonomy" id="34506"/>
    <lineage>
        <taxon>Eukaryota</taxon>
        <taxon>Metazoa</taxon>
        <taxon>Ecdysozoa</taxon>
        <taxon>Nematoda</taxon>
        <taxon>Chromadorea</taxon>
        <taxon>Rhabditida</taxon>
        <taxon>Tylenchina</taxon>
        <taxon>Panagrolaimomorpha</taxon>
        <taxon>Strongyloidoidea</taxon>
        <taxon>Strongyloididae</taxon>
        <taxon>Strongyloides</taxon>
    </lineage>
</organism>
<dbReference type="PANTHER" id="PTHR10642">
    <property type="entry name" value="RIBONUCLEASE H1"/>
    <property type="match status" value="1"/>
</dbReference>
<dbReference type="InterPro" id="IPR002156">
    <property type="entry name" value="RNaseH_domain"/>
</dbReference>
<dbReference type="Pfam" id="PF00075">
    <property type="entry name" value="RNase_H"/>
    <property type="match status" value="1"/>
</dbReference>
<proteinExistence type="inferred from homology"/>
<dbReference type="WBParaSite" id="SRAE_1000118100.1">
    <property type="protein sequence ID" value="SRAE_1000118100.1"/>
    <property type="gene ID" value="WBGene00257784"/>
</dbReference>
<reference evidence="11" key="3">
    <citation type="submission" date="2020-12" db="UniProtKB">
        <authorList>
            <consortium name="WormBaseParasite"/>
        </authorList>
    </citation>
    <scope>IDENTIFICATION</scope>
</reference>
<dbReference type="WormBase" id="SRAE_1000118100">
    <property type="protein sequence ID" value="SRP09526"/>
    <property type="gene ID" value="WBGene00257784"/>
</dbReference>
<dbReference type="OMA" id="GWAAVIQ"/>
<evidence type="ECO:0000313" key="9">
    <source>
        <dbReference type="EMBL" id="CEF62914.1"/>
    </source>
</evidence>
<accession>A0A090L5Y0</accession>
<dbReference type="GO" id="GO:0003676">
    <property type="term" value="F:nucleic acid binding"/>
    <property type="evidence" value="ECO:0007669"/>
    <property type="project" value="InterPro"/>
</dbReference>
<dbReference type="RefSeq" id="XP_024502116.1">
    <property type="nucleotide sequence ID" value="XM_024648104.1"/>
</dbReference>
<comment type="catalytic activity">
    <reaction evidence="1">
        <text>Endonucleolytic cleavage to 5'-phosphomonoester.</text>
        <dbReference type="EC" id="3.1.26.4"/>
    </reaction>
</comment>
<evidence type="ECO:0000313" key="12">
    <source>
        <dbReference type="WormBase" id="SRAE_1000118100"/>
    </source>
</evidence>